<dbReference type="GO" id="GO:0003690">
    <property type="term" value="F:double-stranded DNA binding"/>
    <property type="evidence" value="ECO:0007669"/>
    <property type="project" value="TreeGrafter"/>
</dbReference>
<dbReference type="GO" id="GO:0043590">
    <property type="term" value="C:bacterial nucleoid"/>
    <property type="evidence" value="ECO:0007669"/>
    <property type="project" value="TreeGrafter"/>
</dbReference>
<dbReference type="Pfam" id="PF04381">
    <property type="entry name" value="RdgC"/>
    <property type="match status" value="1"/>
</dbReference>
<dbReference type="NCBIfam" id="NF001464">
    <property type="entry name" value="PRK00321.1-5"/>
    <property type="match status" value="1"/>
</dbReference>
<dbReference type="EMBL" id="BAABLX010000078">
    <property type="protein sequence ID" value="GAA4959594.1"/>
    <property type="molecule type" value="Genomic_DNA"/>
</dbReference>
<dbReference type="RefSeq" id="WP_345427705.1">
    <property type="nucleotide sequence ID" value="NZ_AP031496.1"/>
</dbReference>
<keyword evidence="4 6" id="KW-0963">Cytoplasm</keyword>
<evidence type="ECO:0000256" key="4">
    <source>
        <dbReference type="ARBA" id="ARBA00022490"/>
    </source>
</evidence>
<name>A0AAV3U982_9ALTE</name>
<sequence>MWFKNLIIYRFTQPFDISAEELAEKLAEHPFKPCGSQEISRTGFVSPIGEQGDLVHAAGGYTMVCSKKQQRVLPAAAVNEAVEDKVKAIEADEGRKVGRKEQQQIKEELVITMLPKAFTRSSRLYAYFAPKEGHLIVNSSSVTAAEELLVNLREALGSLPVVPAASKSIPQQVMTNWLKHQETDSDFVLGQECELRDPGEDGGIIRCKNQDLSAENIINHLQEGMLVSKLAIISSAGIECIVDENLTVKRLKFGDMIQEKADAEEPDTAAQQFDVDFTIMTLELANFIRSLYALFGGEDTNYAI</sequence>
<keyword evidence="8" id="KW-1185">Reference proteome</keyword>
<dbReference type="GO" id="GO:0006310">
    <property type="term" value="P:DNA recombination"/>
    <property type="evidence" value="ECO:0007669"/>
    <property type="project" value="UniProtKB-UniRule"/>
</dbReference>
<evidence type="ECO:0000313" key="7">
    <source>
        <dbReference type="EMBL" id="GAA4959594.1"/>
    </source>
</evidence>
<dbReference type="PANTHER" id="PTHR38103">
    <property type="entry name" value="RECOMBINATION-ASSOCIATED PROTEIN RDGC"/>
    <property type="match status" value="1"/>
</dbReference>
<comment type="function">
    <text evidence="6">May be involved in recombination.</text>
</comment>
<dbReference type="AlphaFoldDB" id="A0AAV3U982"/>
<accession>A0AAV3U982</accession>
<gene>
    <name evidence="6 7" type="primary">rdgC</name>
    <name evidence="7" type="ORF">GCM10025791_45790</name>
</gene>
<evidence type="ECO:0000256" key="2">
    <source>
        <dbReference type="ARBA" id="ARBA00008657"/>
    </source>
</evidence>
<proteinExistence type="inferred from homology"/>
<evidence type="ECO:0000256" key="1">
    <source>
        <dbReference type="ARBA" id="ARBA00004453"/>
    </source>
</evidence>
<evidence type="ECO:0000256" key="6">
    <source>
        <dbReference type="HAMAP-Rule" id="MF_00194"/>
    </source>
</evidence>
<protein>
    <recommendedName>
        <fullName evidence="3 6">Recombination-associated protein RdgC</fullName>
    </recommendedName>
</protein>
<dbReference type="InterPro" id="IPR007476">
    <property type="entry name" value="RdgC"/>
</dbReference>
<dbReference type="PANTHER" id="PTHR38103:SF1">
    <property type="entry name" value="RECOMBINATION-ASSOCIATED PROTEIN RDGC"/>
    <property type="match status" value="1"/>
</dbReference>
<comment type="subcellular location">
    <subcellularLocation>
        <location evidence="1 6">Cytoplasm</location>
        <location evidence="1 6">Nucleoid</location>
    </subcellularLocation>
</comment>
<dbReference type="GO" id="GO:0005737">
    <property type="term" value="C:cytoplasm"/>
    <property type="evidence" value="ECO:0007669"/>
    <property type="project" value="UniProtKB-UniRule"/>
</dbReference>
<comment type="caution">
    <text evidence="7">The sequence shown here is derived from an EMBL/GenBank/DDBJ whole genome shotgun (WGS) entry which is preliminary data.</text>
</comment>
<dbReference type="GO" id="GO:0000018">
    <property type="term" value="P:regulation of DNA recombination"/>
    <property type="evidence" value="ECO:0007669"/>
    <property type="project" value="TreeGrafter"/>
</dbReference>
<dbReference type="HAMAP" id="MF_00194">
    <property type="entry name" value="RdgC"/>
    <property type="match status" value="1"/>
</dbReference>
<reference evidence="8" key="1">
    <citation type="journal article" date="2019" name="Int. J. Syst. Evol. Microbiol.">
        <title>The Global Catalogue of Microorganisms (GCM) 10K type strain sequencing project: providing services to taxonomists for standard genome sequencing and annotation.</title>
        <authorList>
            <consortium name="The Broad Institute Genomics Platform"/>
            <consortium name="The Broad Institute Genome Sequencing Center for Infectious Disease"/>
            <person name="Wu L."/>
            <person name="Ma J."/>
        </authorList>
    </citation>
    <scope>NUCLEOTIDE SEQUENCE [LARGE SCALE GENOMIC DNA]</scope>
    <source>
        <strain evidence="8">JCM 19134</strain>
    </source>
</reference>
<dbReference type="Proteomes" id="UP001409585">
    <property type="component" value="Unassembled WGS sequence"/>
</dbReference>
<evidence type="ECO:0000256" key="3">
    <source>
        <dbReference type="ARBA" id="ARBA00022296"/>
    </source>
</evidence>
<evidence type="ECO:0000256" key="5">
    <source>
        <dbReference type="ARBA" id="ARBA00023172"/>
    </source>
</evidence>
<dbReference type="NCBIfam" id="NF001462">
    <property type="entry name" value="PRK00321.1-3"/>
    <property type="match status" value="1"/>
</dbReference>
<comment type="similarity">
    <text evidence="2 6">Belongs to the RdgC family.</text>
</comment>
<keyword evidence="5 6" id="KW-0233">DNA recombination</keyword>
<evidence type="ECO:0000313" key="8">
    <source>
        <dbReference type="Proteomes" id="UP001409585"/>
    </source>
</evidence>
<organism evidence="7 8">
    <name type="scientific">Halioxenophilus aromaticivorans</name>
    <dbReference type="NCBI Taxonomy" id="1306992"/>
    <lineage>
        <taxon>Bacteria</taxon>
        <taxon>Pseudomonadati</taxon>
        <taxon>Pseudomonadota</taxon>
        <taxon>Gammaproteobacteria</taxon>
        <taxon>Alteromonadales</taxon>
        <taxon>Alteromonadaceae</taxon>
        <taxon>Halioxenophilus</taxon>
    </lineage>
</organism>